<proteinExistence type="predicted"/>
<reference evidence="3 4" key="1">
    <citation type="submission" date="2017-09" db="EMBL/GenBank/DDBJ databases">
        <authorList>
            <person name="Ehlers B."/>
            <person name="Leendertz F.H."/>
        </authorList>
    </citation>
    <scope>NUCLEOTIDE SEQUENCE [LARGE SCALE GENOMIC DNA]</scope>
    <source>
        <strain evidence="3 4">CGMCC 1.12662</strain>
    </source>
</reference>
<name>A0A285ILX6_9RHOB</name>
<dbReference type="InterPro" id="IPR018959">
    <property type="entry name" value="DUF1989"/>
</dbReference>
<dbReference type="PANTHER" id="PTHR31527">
    <property type="entry name" value="RE64534P"/>
    <property type="match status" value="1"/>
</dbReference>
<organism evidence="3 4">
    <name type="scientific">Pseudooceanicola antarcticus</name>
    <dbReference type="NCBI Taxonomy" id="1247613"/>
    <lineage>
        <taxon>Bacteria</taxon>
        <taxon>Pseudomonadati</taxon>
        <taxon>Pseudomonadota</taxon>
        <taxon>Alphaproteobacteria</taxon>
        <taxon>Rhodobacterales</taxon>
        <taxon>Paracoccaceae</taxon>
        <taxon>Pseudooceanicola</taxon>
    </lineage>
</organism>
<feature type="domain" description="DUF1989" evidence="1">
    <location>
        <begin position="6"/>
        <end position="169"/>
    </location>
</feature>
<dbReference type="Proteomes" id="UP000231655">
    <property type="component" value="Unassembled WGS sequence"/>
</dbReference>
<dbReference type="EMBL" id="PGTD01000016">
    <property type="protein sequence ID" value="PJE28858.1"/>
    <property type="molecule type" value="Genomic_DNA"/>
</dbReference>
<evidence type="ECO:0000259" key="1">
    <source>
        <dbReference type="Pfam" id="PF09347"/>
    </source>
</evidence>
<evidence type="ECO:0000313" key="2">
    <source>
        <dbReference type="EMBL" id="PJE28858.1"/>
    </source>
</evidence>
<accession>A0A285ILX6</accession>
<gene>
    <name evidence="2" type="ORF">CVM39_10375</name>
    <name evidence="3" type="ORF">SAMN06297129_1292</name>
</gene>
<evidence type="ECO:0000313" key="3">
    <source>
        <dbReference type="EMBL" id="SNY47971.1"/>
    </source>
</evidence>
<dbReference type="Proteomes" id="UP000231702">
    <property type="component" value="Unassembled WGS sequence"/>
</dbReference>
<keyword evidence="5" id="KW-1185">Reference proteome</keyword>
<dbReference type="OrthoDB" id="9772660at2"/>
<dbReference type="RefSeq" id="WP_097145050.1">
    <property type="nucleotide sequence ID" value="NZ_OBEA01000002.1"/>
</dbReference>
<dbReference type="Pfam" id="PF09347">
    <property type="entry name" value="DUF1989"/>
    <property type="match status" value="1"/>
</dbReference>
<dbReference type="EMBL" id="OBEA01000002">
    <property type="protein sequence ID" value="SNY47971.1"/>
    <property type="molecule type" value="Genomic_DNA"/>
</dbReference>
<reference evidence="2 5" key="2">
    <citation type="journal article" date="2018" name="Int. J. Syst. Evol. Microbiol.">
        <title>Pseudooceanicola lipolyticus sp. nov., a marine alphaproteobacterium, reclassification of Oceanicola flagellatus as Pseudooceanicola flagellatus comb. nov. and emended description of the genus Pseudooceanicola.</title>
        <authorList>
            <person name="Huang M.-M."/>
            <person name="Guo L.-L."/>
            <person name="Wu Y.-H."/>
            <person name="Lai Q.-L."/>
            <person name="Shao Z.-Z."/>
            <person name="Wang C.-S."/>
            <person name="Wu M."/>
            <person name="Xu X.-W."/>
        </authorList>
    </citation>
    <scope>NUCLEOTIDE SEQUENCE [LARGE SCALE GENOMIC DNA]</scope>
    <source>
        <strain evidence="2 5">Ar-45</strain>
    </source>
</reference>
<evidence type="ECO:0000313" key="4">
    <source>
        <dbReference type="Proteomes" id="UP000231655"/>
    </source>
</evidence>
<sequence length="199" mass="22160">MNNTFTLMARTGRAFHLAQGAQLRITNIFGSQVVDTWAFRADDINEYMSMEHTRVHSTCPTPGKGTVFRSNMRRPLLKFTADSSPGVHDWFFAACDGARYEMLGFLGEHENCSDNLRRAMTKLGHPISHIPCPLNLFENAPLLKGDIGIYPPASRPGDFVELTAFVDLIVCLSACPQDMADTNGLDREPKNVQVSVVHY</sequence>
<dbReference type="AlphaFoldDB" id="A0A285ILX6"/>
<dbReference type="PANTHER" id="PTHR31527:SF0">
    <property type="entry name" value="RE64534P"/>
    <property type="match status" value="1"/>
</dbReference>
<protein>
    <submittedName>
        <fullName evidence="2">DUF1989 domain-containing protein</fullName>
    </submittedName>
</protein>
<evidence type="ECO:0000313" key="5">
    <source>
        <dbReference type="Proteomes" id="UP000231702"/>
    </source>
</evidence>